<feature type="region of interest" description="Disordered" evidence="1">
    <location>
        <begin position="1"/>
        <end position="54"/>
    </location>
</feature>
<dbReference type="EMBL" id="JAWWNJ010000067">
    <property type="protein sequence ID" value="KAK7008528.1"/>
    <property type="molecule type" value="Genomic_DNA"/>
</dbReference>
<name>A0AAW0AHE8_9AGAR</name>
<evidence type="ECO:0000313" key="3">
    <source>
        <dbReference type="Proteomes" id="UP001362999"/>
    </source>
</evidence>
<gene>
    <name evidence="2" type="ORF">R3P38DRAFT_2791491</name>
</gene>
<comment type="caution">
    <text evidence="2">The sequence shown here is derived from an EMBL/GenBank/DDBJ whole genome shotgun (WGS) entry which is preliminary data.</text>
</comment>
<dbReference type="AlphaFoldDB" id="A0AAW0AHE8"/>
<reference evidence="2 3" key="1">
    <citation type="journal article" date="2024" name="J Genomics">
        <title>Draft genome sequencing and assembly of Favolaschia claudopus CIRM-BRFM 2984 isolated from oak limbs.</title>
        <authorList>
            <person name="Navarro D."/>
            <person name="Drula E."/>
            <person name="Chaduli D."/>
            <person name="Cazenave R."/>
            <person name="Ahrendt S."/>
            <person name="Wang J."/>
            <person name="Lipzen A."/>
            <person name="Daum C."/>
            <person name="Barry K."/>
            <person name="Grigoriev I.V."/>
            <person name="Favel A."/>
            <person name="Rosso M.N."/>
            <person name="Martin F."/>
        </authorList>
    </citation>
    <scope>NUCLEOTIDE SEQUENCE [LARGE SCALE GENOMIC DNA]</scope>
    <source>
        <strain evidence="2 3">CIRM-BRFM 2984</strain>
    </source>
</reference>
<keyword evidence="3" id="KW-1185">Reference proteome</keyword>
<feature type="compositionally biased region" description="Basic residues" evidence="1">
    <location>
        <begin position="1"/>
        <end position="11"/>
    </location>
</feature>
<dbReference type="Proteomes" id="UP001362999">
    <property type="component" value="Unassembled WGS sequence"/>
</dbReference>
<proteinExistence type="predicted"/>
<organism evidence="2 3">
    <name type="scientific">Favolaschia claudopus</name>
    <dbReference type="NCBI Taxonomy" id="2862362"/>
    <lineage>
        <taxon>Eukaryota</taxon>
        <taxon>Fungi</taxon>
        <taxon>Dikarya</taxon>
        <taxon>Basidiomycota</taxon>
        <taxon>Agaricomycotina</taxon>
        <taxon>Agaricomycetes</taxon>
        <taxon>Agaricomycetidae</taxon>
        <taxon>Agaricales</taxon>
        <taxon>Marasmiineae</taxon>
        <taxon>Mycenaceae</taxon>
        <taxon>Favolaschia</taxon>
    </lineage>
</organism>
<accession>A0AAW0AHE8</accession>
<protein>
    <submittedName>
        <fullName evidence="2">Uncharacterized protein</fullName>
    </submittedName>
</protein>
<evidence type="ECO:0000313" key="2">
    <source>
        <dbReference type="EMBL" id="KAK7008528.1"/>
    </source>
</evidence>
<evidence type="ECO:0000256" key="1">
    <source>
        <dbReference type="SAM" id="MobiDB-lite"/>
    </source>
</evidence>
<sequence>MIKNNSRKKGGRTYERGGVEVAKGAEQFSASFRVAGENGAESAENTSKKGGTAEKPMFRAAQLNVHPDRHTRVIGAATDGEAQESGFNVRRRDAGMEAGFSESVPDIHVRRKLGLKKNWKPK</sequence>